<dbReference type="AlphaFoldDB" id="A0A9P8QJE0"/>
<comment type="caution">
    <text evidence="2">The sequence shown here is derived from an EMBL/GenBank/DDBJ whole genome shotgun (WGS) entry which is preliminary data.</text>
</comment>
<evidence type="ECO:0000313" key="3">
    <source>
        <dbReference type="Proteomes" id="UP000827724"/>
    </source>
</evidence>
<protein>
    <submittedName>
        <fullName evidence="2">Uncharacterized protein</fullName>
    </submittedName>
</protein>
<dbReference type="EMBL" id="JAIWOZ010000007">
    <property type="protein sequence ID" value="KAH6603662.1"/>
    <property type="molecule type" value="Genomic_DNA"/>
</dbReference>
<dbReference type="Proteomes" id="UP000827724">
    <property type="component" value="Unassembled WGS sequence"/>
</dbReference>
<accession>A0A9P8QJE0</accession>
<evidence type="ECO:0000256" key="1">
    <source>
        <dbReference type="SAM" id="MobiDB-lite"/>
    </source>
</evidence>
<gene>
    <name evidence="2" type="ORF">Trco_008437</name>
</gene>
<evidence type="ECO:0000313" key="2">
    <source>
        <dbReference type="EMBL" id="KAH6603662.1"/>
    </source>
</evidence>
<feature type="region of interest" description="Disordered" evidence="1">
    <location>
        <begin position="133"/>
        <end position="177"/>
    </location>
</feature>
<proteinExistence type="predicted"/>
<sequence length="177" mass="19832">MSKLVKINDIFGVRSMYHPNQIVAKSRLPRGGLCQKETMYRFACKISDLRHLYWTGQLAMDPFDFIRWRIILKAASSPGRMGPNPRLFIRRLIKRLCDGPGGGNRRNPYHDPVMREAVLLSAEQRNHILSYGPKRRSDAHGVARPAASSDGVERESGGSFRPSSAGETRCSPCCCDG</sequence>
<organism evidence="2 3">
    <name type="scientific">Trichoderma cornu-damae</name>
    <dbReference type="NCBI Taxonomy" id="654480"/>
    <lineage>
        <taxon>Eukaryota</taxon>
        <taxon>Fungi</taxon>
        <taxon>Dikarya</taxon>
        <taxon>Ascomycota</taxon>
        <taxon>Pezizomycotina</taxon>
        <taxon>Sordariomycetes</taxon>
        <taxon>Hypocreomycetidae</taxon>
        <taxon>Hypocreales</taxon>
        <taxon>Hypocreaceae</taxon>
        <taxon>Trichoderma</taxon>
    </lineage>
</organism>
<name>A0A9P8QJE0_9HYPO</name>
<reference evidence="2" key="1">
    <citation type="submission" date="2021-08" db="EMBL/GenBank/DDBJ databases">
        <title>Chromosome-Level Trichoderma cornu-damae using Hi-C Data.</title>
        <authorList>
            <person name="Kim C.S."/>
        </authorList>
    </citation>
    <scope>NUCLEOTIDE SEQUENCE</scope>
    <source>
        <strain evidence="2">KA19-0412C</strain>
    </source>
</reference>
<dbReference type="OrthoDB" id="5041951at2759"/>
<keyword evidence="3" id="KW-1185">Reference proteome</keyword>